<gene>
    <name evidence="3" type="ORF">CDG68_15160</name>
</gene>
<name>A0A3G2T3W3_9GAMM</name>
<evidence type="ECO:0000313" key="3">
    <source>
        <dbReference type="EMBL" id="AYO54908.1"/>
    </source>
</evidence>
<dbReference type="Proteomes" id="UP000279962">
    <property type="component" value="Chromosome"/>
</dbReference>
<sequence length="259" mass="28502">MQRIDSVNARANQNGQGKNGFHDNADLSGQDATYLTPPFMNALQEELANAIEGFSKSLDPTDNTQLLAVLKQIGQQASNASDDLKQRVIQLESFVENSVDYFYPVGTIVDFGIQNINPNVRFVGTTWIRHGEGRVSVGLIVDSDPTAPSWTKNVNGFGGAFNQSLEVENLPPHKHSKTEKFNKFAALAQDVRSTVYDKNEEYGGLTSSENDNSKIEMEMAVSSLTAKAWEDAIEQSVGEGEMFSIVQPSIVVNRWVRIA</sequence>
<accession>A0A3G2T3W3</accession>
<evidence type="ECO:0000313" key="4">
    <source>
        <dbReference type="Proteomes" id="UP000279962"/>
    </source>
</evidence>
<evidence type="ECO:0000259" key="2">
    <source>
        <dbReference type="Pfam" id="PF21939"/>
    </source>
</evidence>
<reference evidence="3 4" key="1">
    <citation type="submission" date="2018-10" db="EMBL/GenBank/DDBJ databases">
        <title>The complete genome of Acinetobacter wuhouensis strain WCHAW010062.</title>
        <authorList>
            <person name="Hu Y."/>
            <person name="Long H."/>
            <person name="Feng Y."/>
            <person name="Zong Z."/>
        </authorList>
    </citation>
    <scope>NUCLEOTIDE SEQUENCE [LARGE SCALE GENOMIC DNA]</scope>
    <source>
        <strain evidence="3 4">WCHAW010062</strain>
    </source>
</reference>
<protein>
    <recommendedName>
        <fullName evidence="2">Baseplate structural protein Gp10 C-terminal domain-containing protein</fullName>
    </recommendedName>
</protein>
<dbReference type="AlphaFoldDB" id="A0A3G2T3W3"/>
<dbReference type="InterPro" id="IPR053827">
    <property type="entry name" value="Gp10_C"/>
</dbReference>
<dbReference type="EMBL" id="CP033133">
    <property type="protein sequence ID" value="AYO54908.1"/>
    <property type="molecule type" value="Genomic_DNA"/>
</dbReference>
<feature type="region of interest" description="Disordered" evidence="1">
    <location>
        <begin position="1"/>
        <end position="26"/>
    </location>
</feature>
<dbReference type="RefSeq" id="WP_087554311.1">
    <property type="nucleotide sequence ID" value="NZ_CP033133.1"/>
</dbReference>
<feature type="domain" description="Baseplate structural protein Gp10 C-terminal" evidence="2">
    <location>
        <begin position="99"/>
        <end position="258"/>
    </location>
</feature>
<proteinExistence type="predicted"/>
<dbReference type="Pfam" id="PF21939">
    <property type="entry name" value="Gp10_C"/>
    <property type="match status" value="1"/>
</dbReference>
<organism evidence="3 4">
    <name type="scientific">Acinetobacter wuhouensis</name>
    <dbReference type="NCBI Taxonomy" id="1879050"/>
    <lineage>
        <taxon>Bacteria</taxon>
        <taxon>Pseudomonadati</taxon>
        <taxon>Pseudomonadota</taxon>
        <taxon>Gammaproteobacteria</taxon>
        <taxon>Moraxellales</taxon>
        <taxon>Moraxellaceae</taxon>
        <taxon>Acinetobacter</taxon>
    </lineage>
</organism>
<evidence type="ECO:0000256" key="1">
    <source>
        <dbReference type="SAM" id="MobiDB-lite"/>
    </source>
</evidence>